<comment type="caution">
    <text evidence="2">The sequence shown here is derived from an EMBL/GenBank/DDBJ whole genome shotgun (WGS) entry which is preliminary data.</text>
</comment>
<dbReference type="Proteomes" id="UP000603434">
    <property type="component" value="Unassembled WGS sequence"/>
</dbReference>
<dbReference type="InterPro" id="IPR019734">
    <property type="entry name" value="TPR_rpt"/>
</dbReference>
<feature type="repeat" description="TPR" evidence="1">
    <location>
        <begin position="93"/>
        <end position="126"/>
    </location>
</feature>
<reference evidence="2 3" key="1">
    <citation type="submission" date="2020-08" db="EMBL/GenBank/DDBJ databases">
        <title>Bridging the membrane lipid divide: bacteria of the FCB group superphylum have the potential to synthesize archaeal ether lipids.</title>
        <authorList>
            <person name="Villanueva L."/>
            <person name="Von Meijenfeldt F.A.B."/>
            <person name="Westbye A.B."/>
            <person name="Yadav S."/>
            <person name="Hopmans E.C."/>
            <person name="Dutilh B.E."/>
            <person name="Sinninghe Damste J.S."/>
        </authorList>
    </citation>
    <scope>NUCLEOTIDE SEQUENCE [LARGE SCALE GENOMIC DNA]</scope>
    <source>
        <strain evidence="2">NIOZ-UU30</strain>
    </source>
</reference>
<dbReference type="SUPFAM" id="SSF48452">
    <property type="entry name" value="TPR-like"/>
    <property type="match status" value="1"/>
</dbReference>
<feature type="repeat" description="TPR" evidence="1">
    <location>
        <begin position="161"/>
        <end position="194"/>
    </location>
</feature>
<feature type="repeat" description="TPR" evidence="1">
    <location>
        <begin position="127"/>
        <end position="160"/>
    </location>
</feature>
<name>A0A8J6TKV1_9BACT</name>
<dbReference type="GO" id="GO:0006493">
    <property type="term" value="P:protein O-linked glycosylation"/>
    <property type="evidence" value="ECO:0007669"/>
    <property type="project" value="InterPro"/>
</dbReference>
<evidence type="ECO:0000256" key="1">
    <source>
        <dbReference type="PROSITE-ProRule" id="PRU00339"/>
    </source>
</evidence>
<dbReference type="PROSITE" id="PS50005">
    <property type="entry name" value="TPR"/>
    <property type="match status" value="3"/>
</dbReference>
<dbReference type="GO" id="GO:0097363">
    <property type="term" value="F:protein O-acetylglucosaminyltransferase activity"/>
    <property type="evidence" value="ECO:0007669"/>
    <property type="project" value="TreeGrafter"/>
</dbReference>
<dbReference type="Pfam" id="PF13414">
    <property type="entry name" value="TPR_11"/>
    <property type="match status" value="1"/>
</dbReference>
<dbReference type="Gene3D" id="1.25.40.10">
    <property type="entry name" value="Tetratricopeptide repeat domain"/>
    <property type="match status" value="2"/>
</dbReference>
<dbReference type="InterPro" id="IPR011990">
    <property type="entry name" value="TPR-like_helical_dom_sf"/>
</dbReference>
<dbReference type="PROSITE" id="PS50293">
    <property type="entry name" value="TPR_REGION"/>
    <property type="match status" value="1"/>
</dbReference>
<dbReference type="Pfam" id="PF13431">
    <property type="entry name" value="TPR_17"/>
    <property type="match status" value="1"/>
</dbReference>
<evidence type="ECO:0000313" key="2">
    <source>
        <dbReference type="EMBL" id="MBC8359933.1"/>
    </source>
</evidence>
<proteinExistence type="predicted"/>
<dbReference type="PANTHER" id="PTHR44366">
    <property type="entry name" value="UDP-N-ACETYLGLUCOSAMINE--PEPTIDE N-ACETYLGLUCOSAMINYLTRANSFERASE 110 KDA SUBUNIT"/>
    <property type="match status" value="1"/>
</dbReference>
<accession>A0A8J6TKV1</accession>
<dbReference type="AlphaFoldDB" id="A0A8J6TKV1"/>
<dbReference type="PANTHER" id="PTHR44366:SF1">
    <property type="entry name" value="UDP-N-ACETYLGLUCOSAMINE--PEPTIDE N-ACETYLGLUCOSAMINYLTRANSFERASE 110 KDA SUBUNIT"/>
    <property type="match status" value="1"/>
</dbReference>
<protein>
    <submittedName>
        <fullName evidence="2">Tetratricopeptide repeat protein</fullName>
    </submittedName>
</protein>
<evidence type="ECO:0000313" key="3">
    <source>
        <dbReference type="Proteomes" id="UP000603434"/>
    </source>
</evidence>
<dbReference type="InterPro" id="IPR037919">
    <property type="entry name" value="OGT"/>
</dbReference>
<dbReference type="SMART" id="SM00028">
    <property type="entry name" value="TPR"/>
    <property type="match status" value="5"/>
</dbReference>
<sequence length="210" mass="23002">MPQAKNAQEYIARLRTAIAGNPECGTSRYNLAVALLGLKKYDEAEKQLHAAIHCSPNLAEAYVQLGGLCLQRGDLDGCMAYNQQAIKSRAGFSEGYGNIGFVHLQKGEIDEAIRALQKAISFNSRFLQAYATLANAYLMKGLIDESIEANLKVLELEPGFAVAHNNLGIAYLEKGEVEQAATHFDKAFELGYEVAPELLKEIDSYQKQTG</sequence>
<dbReference type="EMBL" id="JACNJH010000044">
    <property type="protein sequence ID" value="MBC8359933.1"/>
    <property type="molecule type" value="Genomic_DNA"/>
</dbReference>
<gene>
    <name evidence="2" type="ORF">H8E23_00860</name>
</gene>
<dbReference type="Pfam" id="PF13432">
    <property type="entry name" value="TPR_16"/>
    <property type="match status" value="1"/>
</dbReference>
<organism evidence="2 3">
    <name type="scientific">Candidatus Desulfatibia profunda</name>
    <dbReference type="NCBI Taxonomy" id="2841695"/>
    <lineage>
        <taxon>Bacteria</taxon>
        <taxon>Pseudomonadati</taxon>
        <taxon>Thermodesulfobacteriota</taxon>
        <taxon>Desulfobacteria</taxon>
        <taxon>Desulfobacterales</taxon>
        <taxon>Desulfobacterales incertae sedis</taxon>
        <taxon>Candidatus Desulfatibia</taxon>
    </lineage>
</organism>
<keyword evidence="1" id="KW-0802">TPR repeat</keyword>